<dbReference type="EMBL" id="JAVRFF010000081">
    <property type="protein sequence ID" value="MDT0477919.1"/>
    <property type="molecule type" value="Genomic_DNA"/>
</dbReference>
<evidence type="ECO:0008006" key="4">
    <source>
        <dbReference type="Google" id="ProtNLM"/>
    </source>
</evidence>
<feature type="non-terminal residue" evidence="2">
    <location>
        <position position="82"/>
    </location>
</feature>
<name>A0ABU2UX91_9ACTN</name>
<sequence length="82" mass="8495">MDETGETGGARQPRSDTDESATRPQTPGTTDDHPTDAPRPQAPDDEAKGDAAMGNGPHPPTPHTDPEPRVHPTTTPTPGPPA</sequence>
<dbReference type="Proteomes" id="UP001180489">
    <property type="component" value="Unassembled WGS sequence"/>
</dbReference>
<gene>
    <name evidence="2" type="ORF">RM863_37955</name>
</gene>
<organism evidence="2 3">
    <name type="scientific">Streptomyces hintoniae</name>
    <dbReference type="NCBI Taxonomy" id="3075521"/>
    <lineage>
        <taxon>Bacteria</taxon>
        <taxon>Bacillati</taxon>
        <taxon>Actinomycetota</taxon>
        <taxon>Actinomycetes</taxon>
        <taxon>Kitasatosporales</taxon>
        <taxon>Streptomycetaceae</taxon>
        <taxon>Streptomyces</taxon>
    </lineage>
</organism>
<keyword evidence="3" id="KW-1185">Reference proteome</keyword>
<accession>A0ABU2UX91</accession>
<evidence type="ECO:0000313" key="3">
    <source>
        <dbReference type="Proteomes" id="UP001180489"/>
    </source>
</evidence>
<protein>
    <recommendedName>
        <fullName evidence="4">Peptidase</fullName>
    </recommendedName>
</protein>
<evidence type="ECO:0000256" key="1">
    <source>
        <dbReference type="SAM" id="MobiDB-lite"/>
    </source>
</evidence>
<comment type="caution">
    <text evidence="2">The sequence shown here is derived from an EMBL/GenBank/DDBJ whole genome shotgun (WGS) entry which is preliminary data.</text>
</comment>
<feature type="region of interest" description="Disordered" evidence="1">
    <location>
        <begin position="1"/>
        <end position="82"/>
    </location>
</feature>
<proteinExistence type="predicted"/>
<reference evidence="2" key="1">
    <citation type="submission" date="2024-05" db="EMBL/GenBank/DDBJ databases">
        <title>30 novel species of actinomycetes from the DSMZ collection.</title>
        <authorList>
            <person name="Nouioui I."/>
        </authorList>
    </citation>
    <scope>NUCLEOTIDE SEQUENCE</scope>
    <source>
        <strain evidence="2">DSM 41014</strain>
    </source>
</reference>
<evidence type="ECO:0000313" key="2">
    <source>
        <dbReference type="EMBL" id="MDT0477919.1"/>
    </source>
</evidence>